<organism evidence="10 11">
    <name type="scientific">Azotobacter vinelandii (strain DJ / ATCC BAA-1303)</name>
    <dbReference type="NCBI Taxonomy" id="322710"/>
    <lineage>
        <taxon>Bacteria</taxon>
        <taxon>Pseudomonadati</taxon>
        <taxon>Pseudomonadota</taxon>
        <taxon>Gammaproteobacteria</taxon>
        <taxon>Pseudomonadales</taxon>
        <taxon>Pseudomonadaceae</taxon>
        <taxon>Azotobacter</taxon>
    </lineage>
</organism>
<dbReference type="EnsemblBacteria" id="ACO79107">
    <property type="protein sequence ID" value="ACO79107"/>
    <property type="gene ID" value="Avin_29400"/>
</dbReference>
<dbReference type="InterPro" id="IPR000515">
    <property type="entry name" value="MetI-like"/>
</dbReference>
<dbReference type="PANTHER" id="PTHR30151:SF38">
    <property type="entry name" value="ALIPHATIC SULFONATES TRANSPORT PERMEASE PROTEIN SSUC-RELATED"/>
    <property type="match status" value="1"/>
</dbReference>
<feature type="region of interest" description="Disordered" evidence="8">
    <location>
        <begin position="1"/>
        <end position="32"/>
    </location>
</feature>
<dbReference type="EMBL" id="CP001157">
    <property type="protein sequence ID" value="ACO79107.1"/>
    <property type="molecule type" value="Genomic_DNA"/>
</dbReference>
<evidence type="ECO:0000313" key="10">
    <source>
        <dbReference type="EMBL" id="ACO79107.1"/>
    </source>
</evidence>
<evidence type="ECO:0000256" key="7">
    <source>
        <dbReference type="RuleBase" id="RU363032"/>
    </source>
</evidence>
<evidence type="ECO:0000256" key="6">
    <source>
        <dbReference type="ARBA" id="ARBA00023136"/>
    </source>
</evidence>
<dbReference type="AlphaFoldDB" id="C1DM20"/>
<dbReference type="STRING" id="322710.Avin_29400"/>
<dbReference type="CDD" id="cd06261">
    <property type="entry name" value="TM_PBP2"/>
    <property type="match status" value="1"/>
</dbReference>
<keyword evidence="6 7" id="KW-0472">Membrane</keyword>
<feature type="transmembrane region" description="Helical" evidence="7">
    <location>
        <begin position="39"/>
        <end position="56"/>
    </location>
</feature>
<dbReference type="HOGENOM" id="CLU_046113_1_2_6"/>
<protein>
    <submittedName>
        <fullName evidence="10">ABC-type nitrate/sulfonate/bicarbonate transport system, permease component</fullName>
    </submittedName>
</protein>
<keyword evidence="2 7" id="KW-0813">Transport</keyword>
<evidence type="ECO:0000256" key="4">
    <source>
        <dbReference type="ARBA" id="ARBA00022692"/>
    </source>
</evidence>
<sequence>MSAEGSTLGGRITSSTPRTAQASSRPGGTRLVPRRLTPLGRLLGPLVLLALWELAAQTGLLSPKLLAAPSTALITGYDMLANGTLLPHWLASAWRAWWGLGIGVAAAVLLALASGLTRIGEASIDSLVQIKRAIPTLALIPLAILWLGIGETMKIALIAGSVFVPVYINTHAAIKGIDIRHVELARTLGLGKAVFIRRIVLPGALPGFFTGLRLSVTSCWASLVVLEQINTTQGIGYLMNRARDYGQTEIIVVGLVIYMVLGLASDAAVRAIERSTLRYRKVIGS</sequence>
<dbReference type="PROSITE" id="PS50928">
    <property type="entry name" value="ABC_TM1"/>
    <property type="match status" value="1"/>
</dbReference>
<feature type="transmembrane region" description="Helical" evidence="7">
    <location>
        <begin position="132"/>
        <end position="149"/>
    </location>
</feature>
<comment type="subcellular location">
    <subcellularLocation>
        <location evidence="1 7">Cell membrane</location>
        <topology evidence="1 7">Multi-pass membrane protein</topology>
    </subcellularLocation>
</comment>
<proteinExistence type="inferred from homology"/>
<keyword evidence="3" id="KW-1003">Cell membrane</keyword>
<name>C1DM20_AZOVD</name>
<dbReference type="PANTHER" id="PTHR30151">
    <property type="entry name" value="ALKANE SULFONATE ABC TRANSPORTER-RELATED, MEMBRANE SUBUNIT"/>
    <property type="match status" value="1"/>
</dbReference>
<comment type="similarity">
    <text evidence="7">Belongs to the binding-protein-dependent transport system permease family.</text>
</comment>
<evidence type="ECO:0000256" key="5">
    <source>
        <dbReference type="ARBA" id="ARBA00022989"/>
    </source>
</evidence>
<evidence type="ECO:0000259" key="9">
    <source>
        <dbReference type="PROSITE" id="PS50928"/>
    </source>
</evidence>
<dbReference type="Pfam" id="PF00528">
    <property type="entry name" value="BPD_transp_1"/>
    <property type="match status" value="1"/>
</dbReference>
<keyword evidence="4 7" id="KW-0812">Transmembrane</keyword>
<dbReference type="Proteomes" id="UP000002424">
    <property type="component" value="Chromosome"/>
</dbReference>
<feature type="transmembrane region" description="Helical" evidence="7">
    <location>
        <begin position="155"/>
        <end position="174"/>
    </location>
</feature>
<dbReference type="GO" id="GO:0042918">
    <property type="term" value="P:alkanesulfonate transmembrane transport"/>
    <property type="evidence" value="ECO:0007669"/>
    <property type="project" value="UniProtKB-ARBA"/>
</dbReference>
<keyword evidence="11" id="KW-1185">Reference proteome</keyword>
<dbReference type="SUPFAM" id="SSF161098">
    <property type="entry name" value="MetI-like"/>
    <property type="match status" value="1"/>
</dbReference>
<dbReference type="GO" id="GO:0005886">
    <property type="term" value="C:plasma membrane"/>
    <property type="evidence" value="ECO:0007669"/>
    <property type="project" value="UniProtKB-SubCell"/>
</dbReference>
<feature type="transmembrane region" description="Helical" evidence="7">
    <location>
        <begin position="195"/>
        <end position="216"/>
    </location>
</feature>
<dbReference type="eggNOG" id="COG0600">
    <property type="taxonomic scope" value="Bacteria"/>
</dbReference>
<evidence type="ECO:0000256" key="3">
    <source>
        <dbReference type="ARBA" id="ARBA00022475"/>
    </source>
</evidence>
<dbReference type="RefSeq" id="WP_012701494.1">
    <property type="nucleotide sequence ID" value="NC_012560.1"/>
</dbReference>
<dbReference type="KEGG" id="avn:Avin_29400"/>
<feature type="domain" description="ABC transmembrane type-1" evidence="9">
    <location>
        <begin position="85"/>
        <end position="269"/>
    </location>
</feature>
<dbReference type="Gene3D" id="1.10.3720.10">
    <property type="entry name" value="MetI-like"/>
    <property type="match status" value="1"/>
</dbReference>
<feature type="transmembrane region" description="Helical" evidence="7">
    <location>
        <begin position="250"/>
        <end position="272"/>
    </location>
</feature>
<dbReference type="InterPro" id="IPR035906">
    <property type="entry name" value="MetI-like_sf"/>
</dbReference>
<evidence type="ECO:0000256" key="2">
    <source>
        <dbReference type="ARBA" id="ARBA00022448"/>
    </source>
</evidence>
<dbReference type="GeneID" id="88186042"/>
<feature type="transmembrane region" description="Helical" evidence="7">
    <location>
        <begin position="96"/>
        <end position="120"/>
    </location>
</feature>
<dbReference type="OrthoDB" id="5298727at2"/>
<dbReference type="FunFam" id="1.10.3720.10:FF:000003">
    <property type="entry name" value="Aliphatic sulfonate ABC transporter permease"/>
    <property type="match status" value="1"/>
</dbReference>
<evidence type="ECO:0000313" key="11">
    <source>
        <dbReference type="Proteomes" id="UP000002424"/>
    </source>
</evidence>
<evidence type="ECO:0000256" key="8">
    <source>
        <dbReference type="SAM" id="MobiDB-lite"/>
    </source>
</evidence>
<gene>
    <name evidence="10" type="ordered locus">Avin_29400</name>
</gene>
<evidence type="ECO:0000256" key="1">
    <source>
        <dbReference type="ARBA" id="ARBA00004651"/>
    </source>
</evidence>
<feature type="compositionally biased region" description="Polar residues" evidence="8">
    <location>
        <begin position="12"/>
        <end position="26"/>
    </location>
</feature>
<accession>C1DM20</accession>
<reference evidence="10 11" key="1">
    <citation type="journal article" date="2009" name="J. Bacteriol.">
        <title>Genome sequence of Azotobacter vinelandii, an obligate aerobe specialized to support diverse anaerobic metabolic processes.</title>
        <authorList>
            <person name="Setubal J.C."/>
            <person name="dos Santos P."/>
            <person name="Goldman B.S."/>
            <person name="Ertesvag H."/>
            <person name="Espin G."/>
            <person name="Rubio L.M."/>
            <person name="Valla S."/>
            <person name="Almeida N.F."/>
            <person name="Balasubramanian D."/>
            <person name="Cromes L."/>
            <person name="Curatti L."/>
            <person name="Du Z."/>
            <person name="Godsy E."/>
            <person name="Goodner B."/>
            <person name="Hellner-Burris K."/>
            <person name="Hernandez J.A."/>
            <person name="Houmiel K."/>
            <person name="Imperial J."/>
            <person name="Kennedy C."/>
            <person name="Larson T.J."/>
            <person name="Latreille P."/>
            <person name="Ligon L.S."/>
            <person name="Lu J."/>
            <person name="Maerk M."/>
            <person name="Miller N.M."/>
            <person name="Norton S."/>
            <person name="O'Carroll I.P."/>
            <person name="Paulsen I."/>
            <person name="Raulfs E.C."/>
            <person name="Roemer R."/>
            <person name="Rosser J."/>
            <person name="Segura D."/>
            <person name="Slater S."/>
            <person name="Stricklin S.L."/>
            <person name="Studholme D.J."/>
            <person name="Sun J."/>
            <person name="Viana C.J."/>
            <person name="Wallin E."/>
            <person name="Wang B."/>
            <person name="Wheeler C."/>
            <person name="Zhu H."/>
            <person name="Dean D.R."/>
            <person name="Dixon R."/>
            <person name="Wood D."/>
        </authorList>
    </citation>
    <scope>NUCLEOTIDE SEQUENCE [LARGE SCALE GENOMIC DNA]</scope>
    <source>
        <strain evidence="11">DJ / ATCC BAA-1303</strain>
    </source>
</reference>
<keyword evidence="5 7" id="KW-1133">Transmembrane helix</keyword>